<dbReference type="Proteomes" id="UP000701801">
    <property type="component" value="Unassembled WGS sequence"/>
</dbReference>
<organism evidence="2 3">
    <name type="scientific">Hymenoscyphus albidus</name>
    <dbReference type="NCBI Taxonomy" id="595503"/>
    <lineage>
        <taxon>Eukaryota</taxon>
        <taxon>Fungi</taxon>
        <taxon>Dikarya</taxon>
        <taxon>Ascomycota</taxon>
        <taxon>Pezizomycotina</taxon>
        <taxon>Leotiomycetes</taxon>
        <taxon>Helotiales</taxon>
        <taxon>Helotiaceae</taxon>
        <taxon>Hymenoscyphus</taxon>
    </lineage>
</organism>
<keyword evidence="1" id="KW-1133">Transmembrane helix</keyword>
<dbReference type="PANTHER" id="PTHR33927:SF5">
    <property type="entry name" value="ENZYME, PUTATIVE (AFU_ORTHOLOGUE AFUA_8G01222)-RELATED"/>
    <property type="match status" value="1"/>
</dbReference>
<evidence type="ECO:0000256" key="1">
    <source>
        <dbReference type="SAM" id="Phobius"/>
    </source>
</evidence>
<dbReference type="AlphaFoldDB" id="A0A9N9PZR2"/>
<reference evidence="2" key="1">
    <citation type="submission" date="2021-07" db="EMBL/GenBank/DDBJ databases">
        <authorList>
            <person name="Durling M."/>
        </authorList>
    </citation>
    <scope>NUCLEOTIDE SEQUENCE</scope>
</reference>
<dbReference type="InterPro" id="IPR052979">
    <property type="entry name" value="Adenylate-forming_domain"/>
</dbReference>
<feature type="transmembrane region" description="Helical" evidence="1">
    <location>
        <begin position="192"/>
        <end position="214"/>
    </location>
</feature>
<keyword evidence="1" id="KW-0812">Transmembrane</keyword>
<name>A0A9N9PZR2_9HELO</name>
<sequence length="546" mass="60720">MYSNLQSQTSSPSEFTRMSVNQATAPHPAIDLLHRIFEDPTLTIDQKKQLLEEIIKITRPEKTHSQFNIKEVEYSNSESSCNTSLKKVDYSLPEKNGIHGLRSIRHRIFSLYRRLFTLVIIVNLATLIGIMGSSRMRRLEYVATAVASNLTASVLFRQEHVVNLLFWIACSVPVSAPLWIRRNCAKVYHIGGLHSGFAVASLTWLLVFTVLATIQRASPAVLTLTYILDSVLVTICALAHPIFRVKYHDHFELTHRFAGWTALALFWAQTIVQVADTQKSTDRSLGYLLLRTPNVWLLAVATGSTILPWAKLRKVTVKSEVLSSHAVRLHFDYTTPFPGTAVRISSRPLLEWHAFATISKPASPTPPAVPNEFTSTDGKGFSLVVSNAGDWTKRQITHPPTKLYARGIPTCAVLCIVPLFHSILLVATGSGIGPCLPILYRCAITRKLPPTSKRRHIPLRVFWSTPNPLQTFGQEIHDAILDADPQAVIHDTRTMGRPDMLAVSWGMRVESGCEAVCVISNKKVTQKVVYGMEARGVPGFGAIFDS</sequence>
<dbReference type="PANTHER" id="PTHR33927">
    <property type="entry name" value="TRANSMEMBRANE PROTEIN"/>
    <property type="match status" value="1"/>
</dbReference>
<feature type="transmembrane region" description="Helical" evidence="1">
    <location>
        <begin position="257"/>
        <end position="275"/>
    </location>
</feature>
<keyword evidence="1" id="KW-0472">Membrane</keyword>
<dbReference type="OrthoDB" id="3142841at2759"/>
<evidence type="ECO:0000313" key="2">
    <source>
        <dbReference type="EMBL" id="CAG8980713.1"/>
    </source>
</evidence>
<feature type="transmembrane region" description="Helical" evidence="1">
    <location>
        <begin position="161"/>
        <end position="180"/>
    </location>
</feature>
<gene>
    <name evidence="2" type="ORF">HYALB_00012119</name>
</gene>
<proteinExistence type="predicted"/>
<protein>
    <recommendedName>
        <fullName evidence="4">Nonribosomal peptide synthetase 12</fullName>
    </recommendedName>
</protein>
<feature type="transmembrane region" description="Helical" evidence="1">
    <location>
        <begin position="111"/>
        <end position="131"/>
    </location>
</feature>
<feature type="transmembrane region" description="Helical" evidence="1">
    <location>
        <begin position="220"/>
        <end position="245"/>
    </location>
</feature>
<evidence type="ECO:0000313" key="3">
    <source>
        <dbReference type="Proteomes" id="UP000701801"/>
    </source>
</evidence>
<feature type="transmembrane region" description="Helical" evidence="1">
    <location>
        <begin position="295"/>
        <end position="312"/>
    </location>
</feature>
<accession>A0A9N9PZR2</accession>
<evidence type="ECO:0008006" key="4">
    <source>
        <dbReference type="Google" id="ProtNLM"/>
    </source>
</evidence>
<keyword evidence="3" id="KW-1185">Reference proteome</keyword>
<dbReference type="EMBL" id="CAJVRM010000408">
    <property type="protein sequence ID" value="CAG8980713.1"/>
    <property type="molecule type" value="Genomic_DNA"/>
</dbReference>
<comment type="caution">
    <text evidence="2">The sequence shown here is derived from an EMBL/GenBank/DDBJ whole genome shotgun (WGS) entry which is preliminary data.</text>
</comment>